<feature type="region of interest" description="Disordered" evidence="1">
    <location>
        <begin position="352"/>
        <end position="418"/>
    </location>
</feature>
<proteinExistence type="predicted"/>
<reference evidence="4" key="1">
    <citation type="submission" date="2014-01" db="EMBL/GenBank/DDBJ databases">
        <authorList>
            <person name="Nelson M."/>
        </authorList>
    </citation>
    <scope>NUCLEOTIDE SEQUENCE</scope>
</reference>
<feature type="domain" description="MobA/VirD2-like nuclease" evidence="2">
    <location>
        <begin position="31"/>
        <end position="151"/>
    </location>
</feature>
<dbReference type="KEGG" id="rbc:BN938_0296"/>
<dbReference type="EMBL" id="HG934468">
    <property type="protein sequence ID" value="CDN30673.1"/>
    <property type="molecule type" value="Genomic_DNA"/>
</dbReference>
<gene>
    <name evidence="3" type="ORF">BN938_0296</name>
    <name evidence="4" type="ORF">BN938_0568</name>
</gene>
<keyword evidence="5" id="KW-1185">Reference proteome</keyword>
<evidence type="ECO:0000256" key="1">
    <source>
        <dbReference type="SAM" id="MobiDB-lite"/>
    </source>
</evidence>
<evidence type="ECO:0000313" key="3">
    <source>
        <dbReference type="EMBL" id="CDN30402.1"/>
    </source>
</evidence>
<feature type="compositionally biased region" description="Basic residues" evidence="1">
    <location>
        <begin position="405"/>
        <end position="418"/>
    </location>
</feature>
<name>A0A060RA45_9BACT</name>
<evidence type="ECO:0000313" key="5">
    <source>
        <dbReference type="Proteomes" id="UP000027616"/>
    </source>
</evidence>
<dbReference type="Proteomes" id="UP000027616">
    <property type="component" value="Chromosome I"/>
</dbReference>
<dbReference type="KEGG" id="rbc:BN938_0568"/>
<dbReference type="OrthoDB" id="915634at2"/>
<dbReference type="eggNOG" id="COG3843">
    <property type="taxonomic scope" value="Bacteria"/>
</dbReference>
<organism evidence="4 5">
    <name type="scientific">Mucinivorans hirudinis</name>
    <dbReference type="NCBI Taxonomy" id="1433126"/>
    <lineage>
        <taxon>Bacteria</taxon>
        <taxon>Pseudomonadati</taxon>
        <taxon>Bacteroidota</taxon>
        <taxon>Bacteroidia</taxon>
        <taxon>Bacteroidales</taxon>
        <taxon>Rikenellaceae</taxon>
        <taxon>Mucinivorans</taxon>
    </lineage>
</organism>
<dbReference type="HOGENOM" id="CLU_044309_0_1_10"/>
<dbReference type="STRING" id="1433126.BN938_0296"/>
<dbReference type="EMBL" id="HG934468">
    <property type="protein sequence ID" value="CDN30402.1"/>
    <property type="molecule type" value="Genomic_DNA"/>
</dbReference>
<protein>
    <submittedName>
        <fullName evidence="3 4">Putative conjugative transposon mobilization protein</fullName>
    </submittedName>
</protein>
<evidence type="ECO:0000259" key="2">
    <source>
        <dbReference type="Pfam" id="PF03432"/>
    </source>
</evidence>
<dbReference type="PATRIC" id="fig|1433126.3.peg.294"/>
<feature type="compositionally biased region" description="Basic and acidic residues" evidence="1">
    <location>
        <begin position="365"/>
        <end position="376"/>
    </location>
</feature>
<accession>A0A060RA45</accession>
<sequence>MVAKINVGSSLYGALSYNGEKVNEGEGKLLTSNKIFDNGTGTVDIARAMADFERYLPERMRTEKHVMHISLNPHPDDKLTDTELADIAREYMEKIGYGEQPFVVFKHEDIDRQHLHIVSVRVGKDGKRLNNDYIHRRSKRATEALEKQYNLRPSGSRRQRMELGALHKVNPAEGNVKRQVGNVLKSISGNYRFQTLGEYRALLSLYNITVEETRGKVSGREYRGFVYSALDEKGNKVGNPLKASLFGKYAGCDAFDKRCSSSKTEIESKDLGKYTKGKVFAAMGKSSGKQELITNLKAKGIDVVLRETDTGRIYGVTFIDHNTGCVLNGSRMGKELSANALEQWVERKEAQYADKPAYTPQGEAPEQRELFEKQSENDSPTGGLFDNLSLLPDGTDPEEEAFRRQMQRKKKKRKGMKI</sequence>
<evidence type="ECO:0000313" key="4">
    <source>
        <dbReference type="EMBL" id="CDN30673.1"/>
    </source>
</evidence>
<dbReference type="NCBIfam" id="NF041325">
    <property type="entry name" value="Bacteroid_MobB"/>
    <property type="match status" value="1"/>
</dbReference>
<reference evidence="4 5" key="2">
    <citation type="journal article" date="2015" name="Genome Announc.">
        <title>Complete Genome Sequence of the Novel Leech Symbiont Mucinivorans hirudinis M3T.</title>
        <authorList>
            <person name="Nelson M.C."/>
            <person name="Bomar L."/>
            <person name="Graf J."/>
        </authorList>
    </citation>
    <scope>NUCLEOTIDE SEQUENCE [LARGE SCALE GENOMIC DNA]</scope>
    <source>
        <strain evidence="5">M3</strain>
    </source>
</reference>
<dbReference type="AlphaFoldDB" id="A0A060RA45"/>
<dbReference type="InterPro" id="IPR005094">
    <property type="entry name" value="Endonuclease_MobA/VirD2"/>
</dbReference>
<dbReference type="Pfam" id="PF03432">
    <property type="entry name" value="Relaxase"/>
    <property type="match status" value="1"/>
</dbReference>